<dbReference type="Pfam" id="PF22042">
    <property type="entry name" value="EF-G_D2"/>
    <property type="match status" value="1"/>
</dbReference>
<keyword evidence="8" id="KW-0963">Cytoplasm</keyword>
<evidence type="ECO:0000256" key="4">
    <source>
        <dbReference type="ARBA" id="ARBA00022741"/>
    </source>
</evidence>
<evidence type="ECO:0000256" key="5">
    <source>
        <dbReference type="ARBA" id="ARBA00022917"/>
    </source>
</evidence>
<gene>
    <name evidence="8" type="primary">infB</name>
    <name evidence="12" type="ORF">CRI93_01945</name>
</gene>
<comment type="caution">
    <text evidence="8">Lacks conserved residue(s) required for the propagation of feature annotation.</text>
</comment>
<dbReference type="FunFam" id="3.40.50.300:FF:000019">
    <property type="entry name" value="Translation initiation factor IF-2"/>
    <property type="match status" value="1"/>
</dbReference>
<dbReference type="OrthoDB" id="9811804at2"/>
<feature type="compositionally biased region" description="Acidic residues" evidence="10">
    <location>
        <begin position="202"/>
        <end position="229"/>
    </location>
</feature>
<dbReference type="CDD" id="cd03702">
    <property type="entry name" value="IF2_mtIF2_II"/>
    <property type="match status" value="1"/>
</dbReference>
<evidence type="ECO:0000313" key="12">
    <source>
        <dbReference type="EMBL" id="PEN09516.1"/>
    </source>
</evidence>
<dbReference type="InterPro" id="IPR027417">
    <property type="entry name" value="P-loop_NTPase"/>
</dbReference>
<dbReference type="CDD" id="cd03692">
    <property type="entry name" value="mtIF2_IVc"/>
    <property type="match status" value="1"/>
</dbReference>
<dbReference type="FunFam" id="2.40.30.10:FF:000008">
    <property type="entry name" value="Translation initiation factor IF-2"/>
    <property type="match status" value="1"/>
</dbReference>
<evidence type="ECO:0000256" key="7">
    <source>
        <dbReference type="ARBA" id="ARBA00025162"/>
    </source>
</evidence>
<dbReference type="CDD" id="cd01887">
    <property type="entry name" value="IF2_eIF5B"/>
    <property type="match status" value="1"/>
</dbReference>
<feature type="compositionally biased region" description="Basic residues" evidence="10">
    <location>
        <begin position="392"/>
        <end position="405"/>
    </location>
</feature>
<feature type="compositionally biased region" description="Acidic residues" evidence="10">
    <location>
        <begin position="306"/>
        <end position="362"/>
    </location>
</feature>
<dbReference type="InterPro" id="IPR044145">
    <property type="entry name" value="IF2_II"/>
</dbReference>
<dbReference type="SUPFAM" id="SSF50447">
    <property type="entry name" value="Translation proteins"/>
    <property type="match status" value="2"/>
</dbReference>
<feature type="binding site" evidence="8">
    <location>
        <begin position="623"/>
        <end position="627"/>
    </location>
    <ligand>
        <name>GTP</name>
        <dbReference type="ChEBI" id="CHEBI:37565"/>
    </ligand>
</feature>
<dbReference type="PANTHER" id="PTHR43381">
    <property type="entry name" value="TRANSLATION INITIATION FACTOR IF-2-RELATED"/>
    <property type="match status" value="1"/>
</dbReference>
<sequence>MATTDQNAFKKKRLFRVAQELNISTDRVEEFLKEEGYEDALTGSGLTAKIADEEAYLVLREKYADDAQAAERIRELRASDAADSADRDEVASIDESEGPSPEPTAKAESAPEASSSDPSEAVEEEEPDVIRANDRTKSGGLTVVGDSDDEETPEEASEPADATADADAQAEPAADAEDDTPVADGKTADEQAADDAEHTDGTEADAVAEEPVADEPPTDADSPADEAGADADTSSSVDTQDAVSDEEPLEEEEAAEAVAEDAVAEADDESTDAAETPEEPAAEATEAEAEDDVQADTEAQEGVADTSEDDEASSVDAEADTEMEDEAAVSADATEDESEEADAVASDEEVSDEADGSDEASEGESPKDETLKANRYRLTGTQVVGKVDLSKMRRRKRKRKRKKKEKKEQKKKERQQKKQKQRQKKKRKKKKSRKPKEEDVEKTIQETLQELEQGASRARQRRRRRRRQRHEEERKRERERKAEQESVLRVTEYVSTGELANLMGEPVKEVIASLFDAGMMVSINQRLDRDTIEFIAAEYDMEVEFIDEFSTDAIEVREDDPEDLEKRAPVVTVMGHVDHGKTSLLDYIRSANVVAGEEGGITQHIGAHQVDLSDQEGSITFLDTPGHEAFTAMRARGAKATDIVILVVAADDSVMPQTIEAINHSQAADVPLVVAINKMDKPEADAQRVKAELAEHNVLVEEYGGNVQSAEVSAETGDGIDDLLEKVLLQSELLELKANPDREADGVIIESRLEKGRGNVVTVLVQNGTLEVGDPFVAGMYSGRVRAMFDERDNRIEEVGPSQPALILGCNGSPEVGDQFVVLDDEGEAREIAQNRQRIHREQELRRKSQLSLDEIGRRLSTGEYSELNLIVKADVGGSVEALADALLKLRTDEVAVRIIHSGVGAINESDVMLARASEAVIIGFQVRPTSGARDAAKREEVDIRTYSIIYDAIEDVHDALEGMLSPEKREEVKGRAEVREIFKVPGVGTVAGSYVTDGVISRDFRVRVLREGVVVYEGELSSLKRFQDDVKEVKTGYECGISIENFDDIKVGDEFECYVVVEERRTLEV</sequence>
<feature type="compositionally biased region" description="Basic and acidic residues" evidence="10">
    <location>
        <begin position="76"/>
        <end position="90"/>
    </location>
</feature>
<keyword evidence="6 8" id="KW-0342">GTP-binding</keyword>
<dbReference type="NCBIfam" id="TIGR00231">
    <property type="entry name" value="small_GTP"/>
    <property type="match status" value="1"/>
</dbReference>
<organism evidence="12 13">
    <name type="scientific">Longimonas halophila</name>
    <dbReference type="NCBI Taxonomy" id="1469170"/>
    <lineage>
        <taxon>Bacteria</taxon>
        <taxon>Pseudomonadati</taxon>
        <taxon>Rhodothermota</taxon>
        <taxon>Rhodothermia</taxon>
        <taxon>Rhodothermales</taxon>
        <taxon>Salisaetaceae</taxon>
        <taxon>Longimonas</taxon>
    </lineage>
</organism>
<dbReference type="InterPro" id="IPR005225">
    <property type="entry name" value="Small_GTP-bd"/>
</dbReference>
<evidence type="ECO:0000256" key="8">
    <source>
        <dbReference type="HAMAP-Rule" id="MF_00100"/>
    </source>
</evidence>
<feature type="compositionally biased region" description="Low complexity" evidence="10">
    <location>
        <begin position="103"/>
        <end position="119"/>
    </location>
</feature>
<evidence type="ECO:0000313" key="13">
    <source>
        <dbReference type="Proteomes" id="UP000221024"/>
    </source>
</evidence>
<feature type="binding site" evidence="8">
    <location>
        <begin position="575"/>
        <end position="582"/>
    </location>
    <ligand>
        <name>GTP</name>
        <dbReference type="ChEBI" id="CHEBI:37565"/>
    </ligand>
</feature>
<feature type="compositionally biased region" description="Low complexity" evidence="10">
    <location>
        <begin position="159"/>
        <end position="173"/>
    </location>
</feature>
<dbReference type="AlphaFoldDB" id="A0A2H3NTG7"/>
<comment type="caution">
    <text evidence="12">The sequence shown here is derived from an EMBL/GenBank/DDBJ whole genome shotgun (WGS) entry which is preliminary data.</text>
</comment>
<feature type="domain" description="Tr-type G" evidence="11">
    <location>
        <begin position="566"/>
        <end position="737"/>
    </location>
</feature>
<evidence type="ECO:0000256" key="6">
    <source>
        <dbReference type="ARBA" id="ARBA00023134"/>
    </source>
</evidence>
<evidence type="ECO:0000256" key="2">
    <source>
        <dbReference type="ARBA" id="ARBA00020675"/>
    </source>
</evidence>
<feature type="compositionally biased region" description="Acidic residues" evidence="10">
    <location>
        <begin position="146"/>
        <end position="158"/>
    </location>
</feature>
<dbReference type="InterPro" id="IPR006847">
    <property type="entry name" value="IF2_N"/>
</dbReference>
<dbReference type="GO" id="GO:0005737">
    <property type="term" value="C:cytoplasm"/>
    <property type="evidence" value="ECO:0007669"/>
    <property type="project" value="UniProtKB-SubCell"/>
</dbReference>
<dbReference type="SUPFAM" id="SSF52540">
    <property type="entry name" value="P-loop containing nucleoside triphosphate hydrolases"/>
    <property type="match status" value="1"/>
</dbReference>
<dbReference type="Gene3D" id="2.40.30.10">
    <property type="entry name" value="Translation factors"/>
    <property type="match status" value="2"/>
</dbReference>
<dbReference type="InterPro" id="IPR009000">
    <property type="entry name" value="Transl_B-barrel_sf"/>
</dbReference>
<feature type="binding site" evidence="8">
    <location>
        <begin position="677"/>
        <end position="680"/>
    </location>
    <ligand>
        <name>GTP</name>
        <dbReference type="ChEBI" id="CHEBI:37565"/>
    </ligand>
</feature>
<evidence type="ECO:0000256" key="9">
    <source>
        <dbReference type="RuleBase" id="RU000644"/>
    </source>
</evidence>
<keyword evidence="3 8" id="KW-0396">Initiation factor</keyword>
<evidence type="ECO:0000256" key="10">
    <source>
        <dbReference type="SAM" id="MobiDB-lite"/>
    </source>
</evidence>
<feature type="compositionally biased region" description="Basic and acidic residues" evidence="10">
    <location>
        <begin position="435"/>
        <end position="444"/>
    </location>
</feature>
<feature type="region of interest" description="Disordered" evidence="10">
    <location>
        <begin position="76"/>
        <end position="485"/>
    </location>
</feature>
<feature type="compositionally biased region" description="Basic residues" evidence="10">
    <location>
        <begin position="412"/>
        <end position="434"/>
    </location>
</feature>
<feature type="compositionally biased region" description="Basic and acidic residues" evidence="10">
    <location>
        <begin position="469"/>
        <end position="485"/>
    </location>
</feature>
<dbReference type="GO" id="GO:0003743">
    <property type="term" value="F:translation initiation factor activity"/>
    <property type="evidence" value="ECO:0007669"/>
    <property type="project" value="UniProtKB-UniRule"/>
</dbReference>
<feature type="compositionally biased region" description="Basic and acidic residues" evidence="10">
    <location>
        <begin position="128"/>
        <end position="137"/>
    </location>
</feature>
<dbReference type="InterPro" id="IPR000178">
    <property type="entry name" value="TF_IF2_bacterial-like"/>
</dbReference>
<keyword evidence="5 8" id="KW-0648">Protein biosynthesis</keyword>
<dbReference type="PANTHER" id="PTHR43381:SF5">
    <property type="entry name" value="TR-TYPE G DOMAIN-CONTAINING PROTEIN"/>
    <property type="match status" value="1"/>
</dbReference>
<dbReference type="FunFam" id="2.40.30.10:FF:000054">
    <property type="entry name" value="Translation initiation factor IF-2"/>
    <property type="match status" value="1"/>
</dbReference>
<dbReference type="RefSeq" id="WP_098060914.1">
    <property type="nucleotide sequence ID" value="NZ_PDEP01000001.1"/>
</dbReference>
<evidence type="ECO:0000259" key="11">
    <source>
        <dbReference type="PROSITE" id="PS51722"/>
    </source>
</evidence>
<name>A0A2H3NTG7_9BACT</name>
<dbReference type="Pfam" id="PF04760">
    <property type="entry name" value="IF2_N"/>
    <property type="match status" value="1"/>
</dbReference>
<dbReference type="NCBIfam" id="TIGR00487">
    <property type="entry name" value="IF-2"/>
    <property type="match status" value="1"/>
</dbReference>
<dbReference type="GO" id="GO:0003924">
    <property type="term" value="F:GTPase activity"/>
    <property type="evidence" value="ECO:0007669"/>
    <property type="project" value="UniProtKB-UniRule"/>
</dbReference>
<dbReference type="InterPro" id="IPR036925">
    <property type="entry name" value="TIF_IF2_dom3_sf"/>
</dbReference>
<comment type="function">
    <text evidence="7 8 9">One of the essential components for the initiation of protein synthesis. Protects formylmethionyl-tRNA from spontaneous hydrolysis and promotes its binding to the 30S ribosomal subunits. Also involved in the hydrolysis of GTP during the formation of the 70S ribosomal complex.</text>
</comment>
<dbReference type="FunFam" id="3.40.50.10050:FF:000001">
    <property type="entry name" value="Translation initiation factor IF-2"/>
    <property type="match status" value="1"/>
</dbReference>
<dbReference type="HAMAP" id="MF_00100_B">
    <property type="entry name" value="IF_2_B"/>
    <property type="match status" value="1"/>
</dbReference>
<accession>A0A2H3NTG7</accession>
<dbReference type="Gene3D" id="3.40.50.300">
    <property type="entry name" value="P-loop containing nucleotide triphosphate hydrolases"/>
    <property type="match status" value="1"/>
</dbReference>
<dbReference type="Proteomes" id="UP000221024">
    <property type="component" value="Unassembled WGS sequence"/>
</dbReference>
<dbReference type="InterPro" id="IPR000795">
    <property type="entry name" value="T_Tr_GTP-bd_dom"/>
</dbReference>
<reference evidence="12 13" key="1">
    <citation type="submission" date="2017-10" db="EMBL/GenBank/DDBJ databases">
        <title>Draft genome of Longimonas halophila.</title>
        <authorList>
            <person name="Goh K.M."/>
            <person name="Shamsir M.S."/>
            <person name="Lim S.W."/>
        </authorList>
    </citation>
    <scope>NUCLEOTIDE SEQUENCE [LARGE SCALE GENOMIC DNA]</scope>
    <source>
        <strain evidence="12 13">KCTC 42399</strain>
    </source>
</reference>
<protein>
    <recommendedName>
        <fullName evidence="2 8">Translation initiation factor IF-2</fullName>
    </recommendedName>
</protein>
<dbReference type="GO" id="GO:0005525">
    <property type="term" value="F:GTP binding"/>
    <property type="evidence" value="ECO:0007669"/>
    <property type="project" value="UniProtKB-KW"/>
</dbReference>
<feature type="compositionally biased region" description="Basic residues" evidence="10">
    <location>
        <begin position="458"/>
        <end position="468"/>
    </location>
</feature>
<feature type="compositionally biased region" description="Acidic residues" evidence="10">
    <location>
        <begin position="243"/>
        <end position="299"/>
    </location>
</feature>
<dbReference type="InterPro" id="IPR023115">
    <property type="entry name" value="TIF_IF2_dom3"/>
</dbReference>
<keyword evidence="4 8" id="KW-0547">Nucleotide-binding</keyword>
<keyword evidence="13" id="KW-1185">Reference proteome</keyword>
<dbReference type="InterPro" id="IPR015760">
    <property type="entry name" value="TIF_IF2"/>
</dbReference>
<dbReference type="InterPro" id="IPR053905">
    <property type="entry name" value="EF-G-like_DII"/>
</dbReference>
<dbReference type="SUPFAM" id="SSF52156">
    <property type="entry name" value="Initiation factor IF2/eIF5b, domain 3"/>
    <property type="match status" value="1"/>
</dbReference>
<evidence type="ECO:0000256" key="1">
    <source>
        <dbReference type="ARBA" id="ARBA00007733"/>
    </source>
</evidence>
<dbReference type="EMBL" id="PDEP01000001">
    <property type="protein sequence ID" value="PEN09516.1"/>
    <property type="molecule type" value="Genomic_DNA"/>
</dbReference>
<dbReference type="PROSITE" id="PS51722">
    <property type="entry name" value="G_TR_2"/>
    <property type="match status" value="1"/>
</dbReference>
<dbReference type="Pfam" id="PF00009">
    <property type="entry name" value="GTP_EFTU"/>
    <property type="match status" value="1"/>
</dbReference>
<comment type="similarity">
    <text evidence="1 8 9">Belongs to the TRAFAC class translation factor GTPase superfamily. Classic translation factor GTPase family. IF-2 subfamily.</text>
</comment>
<dbReference type="Pfam" id="PF11987">
    <property type="entry name" value="IF-2"/>
    <property type="match status" value="1"/>
</dbReference>
<evidence type="ECO:0000256" key="3">
    <source>
        <dbReference type="ARBA" id="ARBA00022540"/>
    </source>
</evidence>
<dbReference type="Gene3D" id="3.40.50.10050">
    <property type="entry name" value="Translation initiation factor IF- 2, domain 3"/>
    <property type="match status" value="1"/>
</dbReference>
<proteinExistence type="inferred from homology"/>
<comment type="subcellular location">
    <subcellularLocation>
        <location evidence="8">Cytoplasm</location>
    </subcellularLocation>
</comment>